<evidence type="ECO:0000313" key="2">
    <source>
        <dbReference type="EMBL" id="OEL12302.1"/>
    </source>
</evidence>
<keyword evidence="3" id="KW-1185">Reference proteome</keyword>
<evidence type="ECO:0000313" key="3">
    <source>
        <dbReference type="Proteomes" id="UP000095601"/>
    </source>
</evidence>
<sequence>MICNVGNEKVDEVATNCFQLFQKHIPYNMLVIVENDTEFKLNVCEKRINQNDKTKRTIENQYTSGTISKLYKTELSDAFLTTLDFSKLDKTNLEMLYRGYCNAIVQFNSASVTGVFQARNSARTQDDLVMLNQIEDLERDISKLTNQLKAEKQQNQRVTLNIAIHQKRKQIEDIKIKLSQI</sequence>
<dbReference type="InterPro" id="IPR025503">
    <property type="entry name" value="DUF4391"/>
</dbReference>
<feature type="coiled-coil region" evidence="1">
    <location>
        <begin position="134"/>
        <end position="161"/>
    </location>
</feature>
<dbReference type="EMBL" id="MKGI01000005">
    <property type="protein sequence ID" value="OEL12302.1"/>
    <property type="molecule type" value="Genomic_DNA"/>
</dbReference>
<dbReference type="PATRIC" id="fig|237258.4.peg.2062"/>
<reference evidence="2 3" key="1">
    <citation type="submission" date="2016-09" db="EMBL/GenBank/DDBJ databases">
        <authorList>
            <person name="Capua I."/>
            <person name="De Benedictis P."/>
            <person name="Joannis T."/>
            <person name="Lombin L.H."/>
            <person name="Cattoli G."/>
        </authorList>
    </citation>
    <scope>NUCLEOTIDE SEQUENCE [LARGE SCALE GENOMIC DNA]</scope>
    <source>
        <strain evidence="2 3">NRS-1</strain>
    </source>
</reference>
<dbReference type="Pfam" id="PF14335">
    <property type="entry name" value="DUF4391"/>
    <property type="match status" value="1"/>
</dbReference>
<dbReference type="AlphaFoldDB" id="A0A1E5UHD8"/>
<keyword evidence="1" id="KW-0175">Coiled coil</keyword>
<protein>
    <recommendedName>
        <fullName evidence="4">DUF4391 domain-containing protein</fullName>
    </recommendedName>
</protein>
<name>A0A1E5UHD8_9FLAO</name>
<gene>
    <name evidence="2" type="ORF">BHF72_1055</name>
</gene>
<dbReference type="STRING" id="237258.SAMN04489756_102163"/>
<comment type="caution">
    <text evidence="2">The sequence shown here is derived from an EMBL/GenBank/DDBJ whole genome shotgun (WGS) entry which is preliminary data.</text>
</comment>
<accession>A0A1E5UHD8</accession>
<dbReference type="Proteomes" id="UP000095601">
    <property type="component" value="Unassembled WGS sequence"/>
</dbReference>
<evidence type="ECO:0000256" key="1">
    <source>
        <dbReference type="SAM" id="Coils"/>
    </source>
</evidence>
<organism evidence="2 3">
    <name type="scientific">Cloacibacterium normanense</name>
    <dbReference type="NCBI Taxonomy" id="237258"/>
    <lineage>
        <taxon>Bacteria</taxon>
        <taxon>Pseudomonadati</taxon>
        <taxon>Bacteroidota</taxon>
        <taxon>Flavobacteriia</taxon>
        <taxon>Flavobacteriales</taxon>
        <taxon>Weeksellaceae</taxon>
    </lineage>
</organism>
<proteinExistence type="predicted"/>
<evidence type="ECO:0008006" key="4">
    <source>
        <dbReference type="Google" id="ProtNLM"/>
    </source>
</evidence>